<evidence type="ECO:0000256" key="1">
    <source>
        <dbReference type="SAM" id="SignalP"/>
    </source>
</evidence>
<evidence type="ECO:0000313" key="3">
    <source>
        <dbReference type="EMBL" id="AFN74096.1"/>
    </source>
</evidence>
<evidence type="ECO:0000313" key="4">
    <source>
        <dbReference type="Proteomes" id="UP000009011"/>
    </source>
</evidence>
<dbReference type="STRING" id="1191523.MROS_0855"/>
<reference evidence="3 4" key="1">
    <citation type="journal article" date="2013" name="PLoS ONE">
        <title>Genomic analysis of Melioribacter roseus, facultatively anaerobic organotrophic bacterium representing a novel deep lineage within Bacteriodetes/Chlorobi group.</title>
        <authorList>
            <person name="Kadnikov V.V."/>
            <person name="Mardanov A.V."/>
            <person name="Podosokorskaya O.A."/>
            <person name="Gavrilov S.N."/>
            <person name="Kublanov I.V."/>
            <person name="Beletsky A.V."/>
            <person name="Bonch-Osmolovskaya E.A."/>
            <person name="Ravin N.V."/>
        </authorList>
    </citation>
    <scope>NUCLEOTIDE SEQUENCE [LARGE SCALE GENOMIC DNA]</scope>
    <source>
        <strain evidence="4">JCM 17771 / P3M-2</strain>
    </source>
</reference>
<dbReference type="PROSITE" id="PS51257">
    <property type="entry name" value="PROKAR_LIPOPROTEIN"/>
    <property type="match status" value="1"/>
</dbReference>
<keyword evidence="1" id="KW-0732">Signal</keyword>
<dbReference type="HOGENOM" id="CLU_1852822_0_0_10"/>
<feature type="chain" id="PRO_5003707255" description="Lipocalin-like domain-containing protein" evidence="1">
    <location>
        <begin position="21"/>
        <end position="138"/>
    </location>
</feature>
<proteinExistence type="predicted"/>
<organism evidence="3 4">
    <name type="scientific">Melioribacter roseus (strain DSM 23840 / JCM 17771 / VKM B-2668 / P3M-2)</name>
    <dbReference type="NCBI Taxonomy" id="1191523"/>
    <lineage>
        <taxon>Bacteria</taxon>
        <taxon>Pseudomonadati</taxon>
        <taxon>Ignavibacteriota</taxon>
        <taxon>Ignavibacteria</taxon>
        <taxon>Ignavibacteriales</taxon>
        <taxon>Melioribacteraceae</taxon>
        <taxon>Melioribacter</taxon>
    </lineage>
</organism>
<dbReference type="KEGG" id="mro:MROS_0855"/>
<feature type="signal peptide" evidence="1">
    <location>
        <begin position="1"/>
        <end position="20"/>
    </location>
</feature>
<gene>
    <name evidence="3" type="ordered locus">MROS_0855</name>
</gene>
<dbReference type="Pfam" id="PF13648">
    <property type="entry name" value="Lipocalin_4"/>
    <property type="match status" value="1"/>
</dbReference>
<dbReference type="Proteomes" id="UP000009011">
    <property type="component" value="Chromosome"/>
</dbReference>
<dbReference type="RefSeq" id="WP_014855532.1">
    <property type="nucleotide sequence ID" value="NC_018178.1"/>
</dbReference>
<feature type="domain" description="Lipocalin-like" evidence="2">
    <location>
        <begin position="32"/>
        <end position="117"/>
    </location>
</feature>
<dbReference type="OrthoDB" id="1163617at2"/>
<dbReference type="AlphaFoldDB" id="I7A2E5"/>
<evidence type="ECO:0000259" key="2">
    <source>
        <dbReference type="Pfam" id="PF13648"/>
    </source>
</evidence>
<protein>
    <recommendedName>
        <fullName evidence="2">Lipocalin-like domain-containing protein</fullName>
    </recommendedName>
</protein>
<name>I7A2E5_MELRP</name>
<keyword evidence="4" id="KW-1185">Reference proteome</keyword>
<dbReference type="InterPro" id="IPR024311">
    <property type="entry name" value="Lipocalin-like"/>
</dbReference>
<dbReference type="EMBL" id="CP003557">
    <property type="protein sequence ID" value="AFN74096.1"/>
    <property type="molecule type" value="Genomic_DNA"/>
</dbReference>
<sequence length="138" mass="14891">MKNLLKSLLVLSLLTFTACSEDSNPTSSEPTLTGTWKLTAITIHTGSGDLNLLPEAIGYSMTVVLNEDGTYQATYTDADGQYTETGTWTEADGKLTITVDGVPETVEYTLSGNKLTFSTTMDIEGFGTQNVTLEFTKQ</sequence>
<accession>I7A2E5</accession>